<dbReference type="OrthoDB" id="5976022at2759"/>
<feature type="compositionally biased region" description="Basic and acidic residues" evidence="1">
    <location>
        <begin position="787"/>
        <end position="798"/>
    </location>
</feature>
<feature type="compositionally biased region" description="Low complexity" evidence="1">
    <location>
        <begin position="816"/>
        <end position="841"/>
    </location>
</feature>
<feature type="compositionally biased region" description="Basic and acidic residues" evidence="1">
    <location>
        <begin position="578"/>
        <end position="587"/>
    </location>
</feature>
<dbReference type="Proteomes" id="UP000449547">
    <property type="component" value="Unassembled WGS sequence"/>
</dbReference>
<feature type="region of interest" description="Disordered" evidence="1">
    <location>
        <begin position="330"/>
        <end position="479"/>
    </location>
</feature>
<evidence type="ECO:0000256" key="1">
    <source>
        <dbReference type="SAM" id="MobiDB-lite"/>
    </source>
</evidence>
<dbReference type="InterPro" id="IPR013783">
    <property type="entry name" value="Ig-like_fold"/>
</dbReference>
<feature type="region of interest" description="Disordered" evidence="1">
    <location>
        <begin position="542"/>
        <end position="726"/>
    </location>
</feature>
<name>A0A642UVM4_DIURU</name>
<feature type="compositionally biased region" description="Basic and acidic residues" evidence="1">
    <location>
        <begin position="406"/>
        <end position="439"/>
    </location>
</feature>
<dbReference type="SUPFAM" id="SSF81296">
    <property type="entry name" value="E set domains"/>
    <property type="match status" value="1"/>
</dbReference>
<dbReference type="Pfam" id="PF16561">
    <property type="entry name" value="AMPK1_CBM"/>
    <property type="match status" value="1"/>
</dbReference>
<feature type="region of interest" description="Disordered" evidence="1">
    <location>
        <begin position="74"/>
        <end position="106"/>
    </location>
</feature>
<evidence type="ECO:0000313" key="3">
    <source>
        <dbReference type="EMBL" id="KAA8906350.1"/>
    </source>
</evidence>
<feature type="compositionally biased region" description="Polar residues" evidence="1">
    <location>
        <begin position="633"/>
        <end position="649"/>
    </location>
</feature>
<dbReference type="EMBL" id="SWFT01000035">
    <property type="protein sequence ID" value="KAA8906350.1"/>
    <property type="molecule type" value="Genomic_DNA"/>
</dbReference>
<feature type="compositionally biased region" description="Basic residues" evidence="1">
    <location>
        <begin position="850"/>
        <end position="863"/>
    </location>
</feature>
<proteinExistence type="predicted"/>
<feature type="compositionally biased region" description="Basic and acidic residues" evidence="1">
    <location>
        <begin position="218"/>
        <end position="228"/>
    </location>
</feature>
<gene>
    <name evidence="3" type="ORF">DIURU_001088</name>
</gene>
<dbReference type="Gene3D" id="2.60.40.10">
    <property type="entry name" value="Immunoglobulins"/>
    <property type="match status" value="1"/>
</dbReference>
<dbReference type="CDD" id="cd02859">
    <property type="entry name" value="E_set_AMPKbeta_like_N"/>
    <property type="match status" value="1"/>
</dbReference>
<dbReference type="OMA" id="AMANQNP"/>
<feature type="compositionally biased region" description="Polar residues" evidence="1">
    <location>
        <begin position="802"/>
        <end position="812"/>
    </location>
</feature>
<evidence type="ECO:0000259" key="2">
    <source>
        <dbReference type="Pfam" id="PF16561"/>
    </source>
</evidence>
<feature type="compositionally biased region" description="Basic and acidic residues" evidence="1">
    <location>
        <begin position="692"/>
        <end position="716"/>
    </location>
</feature>
<feature type="compositionally biased region" description="Basic and acidic residues" evidence="1">
    <location>
        <begin position="358"/>
        <end position="374"/>
    </location>
</feature>
<dbReference type="AlphaFoldDB" id="A0A642UVM4"/>
<sequence>MPLVQLPDGSFEVTVPLKAQDKIMYKYIVDGEWLVSPTQRVCRDEHGIDNNYIESSDLVDSSASGSRIPEAGGLAFGGAASDKEQSKSAVSQGDAPGSDAHKSIGSRIPEAGGLIFGGAAAQHATHSDDKDLKATVMPVEPLRQQTLGEPGVVIPQGDQLKAFENVRHVDPATLNQPEPSNNVTGVAIPQGDQLKAFETVRDVDPATLNQPQGLAGDVTRELTPEEKKKQKKKVKRTQYKRKKKLRDAAATNTTSDSSPEPEEGLVAGGALHHPDGPRVAEDKRELAQDVKEINAEPHPDKAFTADPFLEAPHDKHHVENVGEHIERQLHGDELSPGTVDVSGVTQPITSANDPGLRAAEKNHNVEQEGDHLEELLVGDSHPHSHTNTSTGAQHKDAIVGTGLPHEAAHPDGPRVAEDKRELAQDVKETNAQPHPDKAFTTDPYLQSAGGYDDNKLQGNDVQDKSAVFGSDLSHPESKQAVYGSDLDKGVEGLGADAVVIAESKQAIITNDGAFVTKTLVAGEANEVLDESTGEAREVLNVAGGTSGDFITPEPKDSEPGESRELHDSSKLGASSATDAKDVAHHNVDGVNPVPLPVVSAEKQDLSTTEPKANLKETEAVVPKTDESIVPVNENESAIPNVAQEKSSAPANEVSKKDAHTDGPITERGFNAPDAHDLKNDDVYAVPEPTVNDVERPKTLDPKGSEPTLLKDGEAPSKVEPSTVEEEIVVADGTASRKQIEKEIQAKEGKDVVLEEFTPNPEIAGILEAEATAKDTSAAADAEHAKTIVVDKDTDKPVEGKTASKTAEGSKTASEGKATQQASTTKKPAAAAAKKPTASTAKKTSKEPEKKKSRFSRILKKIFS</sequence>
<dbReference type="VEuPathDB" id="FungiDB:DIURU_001088"/>
<feature type="compositionally biased region" description="Basic and acidic residues" evidence="1">
    <location>
        <begin position="612"/>
        <end position="626"/>
    </location>
</feature>
<reference evidence="3 4" key="1">
    <citation type="submission" date="2019-07" db="EMBL/GenBank/DDBJ databases">
        <title>Genome assembly of two rare yeast pathogens: Diutina rugosa and Trichomonascus ciferrii.</title>
        <authorList>
            <person name="Mixao V."/>
            <person name="Saus E."/>
            <person name="Hansen A."/>
            <person name="Lass-Flor C."/>
            <person name="Gabaldon T."/>
        </authorList>
    </citation>
    <scope>NUCLEOTIDE SEQUENCE [LARGE SCALE GENOMIC DNA]</scope>
    <source>
        <strain evidence="3 4">CBS 613</strain>
    </source>
</reference>
<feature type="compositionally biased region" description="Basic and acidic residues" evidence="1">
    <location>
        <begin position="553"/>
        <end position="569"/>
    </location>
</feature>
<comment type="caution">
    <text evidence="3">The sequence shown here is derived from an EMBL/GenBank/DDBJ whole genome shotgun (WGS) entry which is preliminary data.</text>
</comment>
<keyword evidence="4" id="KW-1185">Reference proteome</keyword>
<accession>A0A642UVM4</accession>
<feature type="domain" description="AMP-activated protein kinase glycogen-binding" evidence="2">
    <location>
        <begin position="8"/>
        <end position="55"/>
    </location>
</feature>
<feature type="compositionally biased region" description="Polar residues" evidence="1">
    <location>
        <begin position="343"/>
        <end position="352"/>
    </location>
</feature>
<feature type="compositionally biased region" description="Basic residues" evidence="1">
    <location>
        <begin position="229"/>
        <end position="245"/>
    </location>
</feature>
<dbReference type="RefSeq" id="XP_034014111.1">
    <property type="nucleotide sequence ID" value="XM_034153593.1"/>
</dbReference>
<protein>
    <recommendedName>
        <fullName evidence="2">AMP-activated protein kinase glycogen-binding domain-containing protein</fullName>
    </recommendedName>
</protein>
<dbReference type="InterPro" id="IPR032640">
    <property type="entry name" value="AMPK1_CBM"/>
</dbReference>
<dbReference type="GeneID" id="54779741"/>
<dbReference type="InterPro" id="IPR014756">
    <property type="entry name" value="Ig_E-set"/>
</dbReference>
<feature type="region of interest" description="Disordered" evidence="1">
    <location>
        <begin position="206"/>
        <end position="284"/>
    </location>
</feature>
<organism evidence="3 4">
    <name type="scientific">Diutina rugosa</name>
    <name type="common">Yeast</name>
    <name type="synonym">Candida rugosa</name>
    <dbReference type="NCBI Taxonomy" id="5481"/>
    <lineage>
        <taxon>Eukaryota</taxon>
        <taxon>Fungi</taxon>
        <taxon>Dikarya</taxon>
        <taxon>Ascomycota</taxon>
        <taxon>Saccharomycotina</taxon>
        <taxon>Pichiomycetes</taxon>
        <taxon>Debaryomycetaceae</taxon>
        <taxon>Diutina</taxon>
    </lineage>
</organism>
<feature type="compositionally biased region" description="Basic and acidic residues" evidence="1">
    <location>
        <begin position="272"/>
        <end position="284"/>
    </location>
</feature>
<feature type="region of interest" description="Disordered" evidence="1">
    <location>
        <begin position="787"/>
        <end position="863"/>
    </location>
</feature>
<evidence type="ECO:0000313" key="4">
    <source>
        <dbReference type="Proteomes" id="UP000449547"/>
    </source>
</evidence>